<proteinExistence type="predicted"/>
<dbReference type="Pfam" id="PF18159">
    <property type="entry name" value="S_4TM"/>
    <property type="match status" value="1"/>
</dbReference>
<keyword evidence="1" id="KW-0472">Membrane</keyword>
<evidence type="ECO:0000256" key="1">
    <source>
        <dbReference type="SAM" id="Phobius"/>
    </source>
</evidence>
<dbReference type="Proteomes" id="UP000514716">
    <property type="component" value="Plasmid unnamed1"/>
</dbReference>
<accession>A0A7D7RIY1</accession>
<geneLocation type="plasmid" evidence="2 3">
    <name>unnamed1</name>
</geneLocation>
<keyword evidence="1" id="KW-0812">Transmembrane</keyword>
<sequence>MKQHTPNGRRYLGATSLNTDEIYINIKQNKPESLRLLAAMRVLYSEAKFLRSMRVMVTVMLPIISLLCLKYFPGFKEELAFIAGIWLIVNRVFLVEKEKRLVKEAATIQENFDTNVFQLPWNTLLVGEKISLERILDLNGKSQEKEEKLIDWYPGLTSTHHILNVLLAQKTNLHWDIEQRKIYKNILQWVLIIYVVIVIAIGFLLNLPTQTMIISFLVPSLPLILHLIEIINSHKQRYESLARVFPKVTSDIENYSSFNDLDYDIRSYQDIVFLKRCDANMVPDKLYWLKRNVFEKISKESNQNHSKNQNTSDS</sequence>
<feature type="transmembrane region" description="Helical" evidence="1">
    <location>
        <begin position="186"/>
        <end position="205"/>
    </location>
</feature>
<dbReference type="RefSeq" id="WP_182093548.1">
    <property type="nucleotide sequence ID" value="NZ_CP059541.1"/>
</dbReference>
<dbReference type="AlphaFoldDB" id="A0A7D7RIY1"/>
<evidence type="ECO:0000313" key="3">
    <source>
        <dbReference type="Proteomes" id="UP000514716"/>
    </source>
</evidence>
<organism evidence="2 3">
    <name type="scientific">Planococcus maritimus</name>
    <dbReference type="NCBI Taxonomy" id="192421"/>
    <lineage>
        <taxon>Bacteria</taxon>
        <taxon>Bacillati</taxon>
        <taxon>Bacillota</taxon>
        <taxon>Bacilli</taxon>
        <taxon>Bacillales</taxon>
        <taxon>Caryophanaceae</taxon>
        <taxon>Planococcus</taxon>
    </lineage>
</organism>
<gene>
    <name evidence="2" type="ORF">H1Q58_16380</name>
</gene>
<feature type="transmembrane region" description="Helical" evidence="1">
    <location>
        <begin position="55"/>
        <end position="73"/>
    </location>
</feature>
<keyword evidence="3" id="KW-1185">Reference proteome</keyword>
<reference evidence="2 3" key="1">
    <citation type="submission" date="2020-07" db="EMBL/GenBank/DDBJ databases">
        <title>Screening of a cold-adapted Planococcus bacterium producing protease in traditional shrimp paste and protease identification by genome sequencing.</title>
        <authorList>
            <person name="Gao R."/>
            <person name="Leng W."/>
            <person name="Chu Q."/>
            <person name="Wu X."/>
            <person name="Liu H."/>
            <person name="Li X."/>
        </authorList>
    </citation>
    <scope>NUCLEOTIDE SEQUENCE [LARGE SCALE GENOMIC DNA]</scope>
    <source>
        <strain evidence="2 3">XJ11</strain>
        <plasmid evidence="2 3">unnamed1</plasmid>
    </source>
</reference>
<keyword evidence="2" id="KW-0614">Plasmid</keyword>
<feature type="transmembrane region" description="Helical" evidence="1">
    <location>
        <begin position="211"/>
        <end position="231"/>
    </location>
</feature>
<dbReference type="KEGG" id="pdec:H1Q58_16380"/>
<name>A0A7D7RIY1_PLAMR</name>
<keyword evidence="1" id="KW-1133">Transmembrane helix</keyword>
<dbReference type="InterPro" id="IPR049920">
    <property type="entry name" value="IK1_05631-like"/>
</dbReference>
<dbReference type="EMBL" id="CP059541">
    <property type="protein sequence ID" value="QMT19161.1"/>
    <property type="molecule type" value="Genomic_DNA"/>
</dbReference>
<protein>
    <submittedName>
        <fullName evidence="2">Uncharacterized protein</fullName>
    </submittedName>
</protein>
<feature type="transmembrane region" description="Helical" evidence="1">
    <location>
        <begin position="79"/>
        <end position="95"/>
    </location>
</feature>
<evidence type="ECO:0000313" key="2">
    <source>
        <dbReference type="EMBL" id="QMT19161.1"/>
    </source>
</evidence>